<feature type="transmembrane region" description="Helical" evidence="8">
    <location>
        <begin position="69"/>
        <end position="89"/>
    </location>
</feature>
<evidence type="ECO:0000256" key="4">
    <source>
        <dbReference type="ARBA" id="ARBA00022544"/>
    </source>
</evidence>
<evidence type="ECO:0000256" key="5">
    <source>
        <dbReference type="ARBA" id="ARBA00022692"/>
    </source>
</evidence>
<protein>
    <submittedName>
        <fullName evidence="9">Uncharacterized protein</fullName>
    </submittedName>
</protein>
<evidence type="ECO:0000256" key="3">
    <source>
        <dbReference type="ARBA" id="ARBA00022448"/>
    </source>
</evidence>
<feature type="transmembrane region" description="Helical" evidence="8">
    <location>
        <begin position="33"/>
        <end position="57"/>
    </location>
</feature>
<accession>A0A3S9A7N6</accession>
<dbReference type="KEGG" id="palb:EJC50_19620"/>
<evidence type="ECO:0000256" key="6">
    <source>
        <dbReference type="ARBA" id="ARBA00022989"/>
    </source>
</evidence>
<evidence type="ECO:0000256" key="7">
    <source>
        <dbReference type="ARBA" id="ARBA00023136"/>
    </source>
</evidence>
<keyword evidence="6 8" id="KW-1133">Transmembrane helix</keyword>
<evidence type="ECO:0000256" key="8">
    <source>
        <dbReference type="SAM" id="Phobius"/>
    </source>
</evidence>
<evidence type="ECO:0000256" key="1">
    <source>
        <dbReference type="ARBA" id="ARBA00004141"/>
    </source>
</evidence>
<proteinExistence type="inferred from homology"/>
<gene>
    <name evidence="9" type="ORF">EJC50_19620</name>
</gene>
<dbReference type="AlphaFoldDB" id="A0A3S9A7N6"/>
<keyword evidence="3" id="KW-0813">Transport</keyword>
<feature type="transmembrane region" description="Helical" evidence="8">
    <location>
        <begin position="109"/>
        <end position="127"/>
    </location>
</feature>
<keyword evidence="7 8" id="KW-0472">Membrane</keyword>
<keyword evidence="5 8" id="KW-0812">Transmembrane</keyword>
<comment type="subcellular location">
    <subcellularLocation>
        <location evidence="1">Membrane</location>
        <topology evidence="1">Multi-pass membrane protein</topology>
    </subcellularLocation>
</comment>
<feature type="transmembrane region" description="Helical" evidence="8">
    <location>
        <begin position="212"/>
        <end position="235"/>
    </location>
</feature>
<reference evidence="10" key="1">
    <citation type="submission" date="2018-12" db="EMBL/GenBank/DDBJ databases">
        <title>Genome sequence of Peanibacillus sp.</title>
        <authorList>
            <person name="Subramani G."/>
            <person name="Srinivasan S."/>
            <person name="Kim M.K."/>
        </authorList>
    </citation>
    <scope>NUCLEOTIDE SEQUENCE [LARGE SCALE GENOMIC DNA]</scope>
    <source>
        <strain evidence="10">18JY67-1</strain>
    </source>
</reference>
<dbReference type="EMBL" id="CP034437">
    <property type="protein sequence ID" value="AZN41636.1"/>
    <property type="molecule type" value="Genomic_DNA"/>
</dbReference>
<dbReference type="Proteomes" id="UP000272528">
    <property type="component" value="Chromosome"/>
</dbReference>
<evidence type="ECO:0000256" key="2">
    <source>
        <dbReference type="ARBA" id="ARBA00007998"/>
    </source>
</evidence>
<name>A0A3S9A7N6_9BACL</name>
<dbReference type="OrthoDB" id="2078716at2"/>
<feature type="transmembrane region" description="Helical" evidence="8">
    <location>
        <begin position="180"/>
        <end position="200"/>
    </location>
</feature>
<feature type="transmembrane region" description="Helical" evidence="8">
    <location>
        <begin position="264"/>
        <end position="289"/>
    </location>
</feature>
<comment type="similarity">
    <text evidence="2">Belongs to the amino acid-polyamine-organocation (APC) superfamily. Spore germination protein (SGP) (TC 2.A.3.9) family.</text>
</comment>
<feature type="transmembrane region" description="Helical" evidence="8">
    <location>
        <begin position="139"/>
        <end position="160"/>
    </location>
</feature>
<dbReference type="NCBIfam" id="TIGR00912">
    <property type="entry name" value="2A0309"/>
    <property type="match status" value="1"/>
</dbReference>
<dbReference type="PANTHER" id="PTHR34975">
    <property type="entry name" value="SPORE GERMINATION PROTEIN A2"/>
    <property type="match status" value="1"/>
</dbReference>
<keyword evidence="4" id="KW-0309">Germination</keyword>
<dbReference type="Pfam" id="PF03845">
    <property type="entry name" value="Spore_permease"/>
    <property type="match status" value="1"/>
</dbReference>
<dbReference type="GO" id="GO:0009847">
    <property type="term" value="P:spore germination"/>
    <property type="evidence" value="ECO:0007669"/>
    <property type="project" value="InterPro"/>
</dbReference>
<dbReference type="InterPro" id="IPR004761">
    <property type="entry name" value="Spore_GerAB"/>
</dbReference>
<dbReference type="RefSeq" id="WP_126017342.1">
    <property type="nucleotide sequence ID" value="NZ_CP034437.1"/>
</dbReference>
<sequence>MKLSNNQLFWMIFCFQVHYALNPAFQYGHQDAWIISLVMGIAVMLLTFIIVKASLLSRDESLPALCRRLFGKWLGSGAAFFYIASWFLLTAVTLREWADYVFLKLLPNTPVFMVLIPFLLLVVYVNVKGGIMAIGYCSQVIGPLYFLISFVPFFLMFGVMEWSNLLPIYTDTGGENVLRGAIPALADVMGGSMVPFIIMGKHTDSKKTMKSALWAMGLSALWVILSTIGSVLVVGPHQASELIIPWVDSIRTISILDFIQNVDAFAICIYAFAHFISVSASMFGTSYGLAEWVGAKNWKRIVWYVAISVFLCVILTSNLGHITNDYRQSILVPWILPLNMLMIPILLLLMDRVKRWHA</sequence>
<keyword evidence="10" id="KW-1185">Reference proteome</keyword>
<evidence type="ECO:0000313" key="10">
    <source>
        <dbReference type="Proteomes" id="UP000272528"/>
    </source>
</evidence>
<dbReference type="GO" id="GO:0016020">
    <property type="term" value="C:membrane"/>
    <property type="evidence" value="ECO:0007669"/>
    <property type="project" value="UniProtKB-SubCell"/>
</dbReference>
<feature type="transmembrane region" description="Helical" evidence="8">
    <location>
        <begin position="331"/>
        <end position="350"/>
    </location>
</feature>
<feature type="transmembrane region" description="Helical" evidence="8">
    <location>
        <begin position="301"/>
        <end position="319"/>
    </location>
</feature>
<organism evidence="9 10">
    <name type="scientific">Paenibacillus albus</name>
    <dbReference type="NCBI Taxonomy" id="2495582"/>
    <lineage>
        <taxon>Bacteria</taxon>
        <taxon>Bacillati</taxon>
        <taxon>Bacillota</taxon>
        <taxon>Bacilli</taxon>
        <taxon>Bacillales</taxon>
        <taxon>Paenibacillaceae</taxon>
        <taxon>Paenibacillus</taxon>
    </lineage>
</organism>
<dbReference type="PANTHER" id="PTHR34975:SF2">
    <property type="entry name" value="SPORE GERMINATION PROTEIN A2"/>
    <property type="match status" value="1"/>
</dbReference>
<evidence type="ECO:0000313" key="9">
    <source>
        <dbReference type="EMBL" id="AZN41636.1"/>
    </source>
</evidence>